<dbReference type="InterPro" id="IPR000515">
    <property type="entry name" value="MetI-like"/>
</dbReference>
<evidence type="ECO:0000256" key="3">
    <source>
        <dbReference type="ARBA" id="ARBA00022475"/>
    </source>
</evidence>
<evidence type="ECO:0000259" key="8">
    <source>
        <dbReference type="PROSITE" id="PS50928"/>
    </source>
</evidence>
<evidence type="ECO:0000256" key="5">
    <source>
        <dbReference type="ARBA" id="ARBA00022989"/>
    </source>
</evidence>
<evidence type="ECO:0000256" key="6">
    <source>
        <dbReference type="ARBA" id="ARBA00023136"/>
    </source>
</evidence>
<keyword evidence="10" id="KW-1185">Reference proteome</keyword>
<organism evidence="9 10">
    <name type="scientific">Breznakia blatticola</name>
    <dbReference type="NCBI Taxonomy" id="1754012"/>
    <lineage>
        <taxon>Bacteria</taxon>
        <taxon>Bacillati</taxon>
        <taxon>Bacillota</taxon>
        <taxon>Erysipelotrichia</taxon>
        <taxon>Erysipelotrichales</taxon>
        <taxon>Erysipelotrichaceae</taxon>
        <taxon>Breznakia</taxon>
    </lineage>
</organism>
<name>A0A4R8A419_9FIRM</name>
<comment type="similarity">
    <text evidence="7">Belongs to the binding-protein-dependent transport system permease family.</text>
</comment>
<keyword evidence="4" id="KW-0812">Transmembrane</keyword>
<dbReference type="Gene3D" id="1.10.3720.10">
    <property type="entry name" value="MetI-like"/>
    <property type="match status" value="1"/>
</dbReference>
<evidence type="ECO:0000256" key="7">
    <source>
        <dbReference type="RuleBase" id="RU363032"/>
    </source>
</evidence>
<dbReference type="SUPFAM" id="SSF161098">
    <property type="entry name" value="MetI-like"/>
    <property type="match status" value="1"/>
</dbReference>
<protein>
    <submittedName>
        <fullName evidence="9">Carbohydrate ABC transporter membrane protein 1 (CUT1 family)</fullName>
    </submittedName>
</protein>
<accession>A0A4R8A419</accession>
<dbReference type="PANTHER" id="PTHR30193:SF37">
    <property type="entry name" value="INNER MEMBRANE ABC TRANSPORTER PERMEASE PROTEIN YCJO"/>
    <property type="match status" value="1"/>
</dbReference>
<dbReference type="PROSITE" id="PS50928">
    <property type="entry name" value="ABC_TM1"/>
    <property type="match status" value="1"/>
</dbReference>
<comment type="caution">
    <text evidence="9">The sequence shown here is derived from an EMBL/GenBank/DDBJ whole genome shotgun (WGS) entry which is preliminary data.</text>
</comment>
<dbReference type="InterPro" id="IPR035906">
    <property type="entry name" value="MetI-like_sf"/>
</dbReference>
<comment type="subcellular location">
    <subcellularLocation>
        <location evidence="1 7">Cell membrane</location>
        <topology evidence="1 7">Multi-pass membrane protein</topology>
    </subcellularLocation>
</comment>
<dbReference type="RefSeq" id="WP_067421856.1">
    <property type="nucleotide sequence ID" value="NZ_SODD01000005.1"/>
</dbReference>
<evidence type="ECO:0000256" key="2">
    <source>
        <dbReference type="ARBA" id="ARBA00022448"/>
    </source>
</evidence>
<dbReference type="EMBL" id="SODD01000005">
    <property type="protein sequence ID" value="TDW25339.1"/>
    <property type="molecule type" value="Genomic_DNA"/>
</dbReference>
<dbReference type="CDD" id="cd06261">
    <property type="entry name" value="TM_PBP2"/>
    <property type="match status" value="1"/>
</dbReference>
<evidence type="ECO:0000313" key="9">
    <source>
        <dbReference type="EMBL" id="TDW25339.1"/>
    </source>
</evidence>
<keyword evidence="2 7" id="KW-0813">Transport</keyword>
<dbReference type="AlphaFoldDB" id="A0A4R8A419"/>
<dbReference type="GO" id="GO:0005886">
    <property type="term" value="C:plasma membrane"/>
    <property type="evidence" value="ECO:0007669"/>
    <property type="project" value="UniProtKB-SubCell"/>
</dbReference>
<dbReference type="OrthoDB" id="9786413at2"/>
<feature type="domain" description="ABC transmembrane type-1" evidence="8">
    <location>
        <begin position="73"/>
        <end position="295"/>
    </location>
</feature>
<keyword evidence="6" id="KW-0472">Membrane</keyword>
<dbReference type="PANTHER" id="PTHR30193">
    <property type="entry name" value="ABC TRANSPORTER PERMEASE PROTEIN"/>
    <property type="match status" value="1"/>
</dbReference>
<keyword evidence="3" id="KW-1003">Cell membrane</keyword>
<dbReference type="Proteomes" id="UP000294743">
    <property type="component" value="Unassembled WGS sequence"/>
</dbReference>
<dbReference type="Pfam" id="PF00528">
    <property type="entry name" value="BPD_transp_1"/>
    <property type="match status" value="1"/>
</dbReference>
<evidence type="ECO:0000256" key="1">
    <source>
        <dbReference type="ARBA" id="ARBA00004651"/>
    </source>
</evidence>
<reference evidence="9 10" key="1">
    <citation type="submission" date="2019-03" db="EMBL/GenBank/DDBJ databases">
        <title>Genomic Encyclopedia of Type Strains, Phase IV (KMG-IV): sequencing the most valuable type-strain genomes for metagenomic binning, comparative biology and taxonomic classification.</title>
        <authorList>
            <person name="Goeker M."/>
        </authorList>
    </citation>
    <scope>NUCLEOTIDE SEQUENCE [LARGE SCALE GENOMIC DNA]</scope>
    <source>
        <strain evidence="9 10">DSM 28867</strain>
    </source>
</reference>
<keyword evidence="5" id="KW-1133">Transmembrane helix</keyword>
<gene>
    <name evidence="9" type="ORF">EDD63_10572</name>
</gene>
<dbReference type="InterPro" id="IPR051393">
    <property type="entry name" value="ABC_transporter_permease"/>
</dbReference>
<dbReference type="GO" id="GO:0055085">
    <property type="term" value="P:transmembrane transport"/>
    <property type="evidence" value="ECO:0007669"/>
    <property type="project" value="InterPro"/>
</dbReference>
<sequence length="306" mass="34179">MLQTVKKLMNKSTSFWFLLPTVAMFILIIIVPFLRGIYLSFTDWNNAVQSTFNFVGLDNYLGVLKEPQFLYSLQWTFIYTAVNVIVVNVIAIGLAILVTQKLKLTNLYRAGFFIPNLIGGIVLGTIWMFIFNSAIPYIGEALGNSFLAESFLNNAGTAKFALILVGTWQYIGYIMMIYIAAIQNIPKDLIEASSIDGANAWQRFRNVVLPMIRQSITIGTFLTLVNAFKQYDLNLMLSNGGPAQFGAGGSIQATQLLSLDIVKRGQLGTIENMRASAQSEAIIFFLILFVISMLQMHFTKSKEVEM</sequence>
<evidence type="ECO:0000313" key="10">
    <source>
        <dbReference type="Proteomes" id="UP000294743"/>
    </source>
</evidence>
<proteinExistence type="inferred from homology"/>
<evidence type="ECO:0000256" key="4">
    <source>
        <dbReference type="ARBA" id="ARBA00022692"/>
    </source>
</evidence>